<organism evidence="1 2">
    <name type="scientific">Raoultella terrigena</name>
    <name type="common">Klebsiella terrigena</name>
    <dbReference type="NCBI Taxonomy" id="577"/>
    <lineage>
        <taxon>Bacteria</taxon>
        <taxon>Pseudomonadati</taxon>
        <taxon>Pseudomonadota</taxon>
        <taxon>Gammaproteobacteria</taxon>
        <taxon>Enterobacterales</taxon>
        <taxon>Enterobacteriaceae</taxon>
        <taxon>Klebsiella/Raoultella group</taxon>
        <taxon>Raoultella</taxon>
    </lineage>
</organism>
<dbReference type="EMBL" id="LR131271">
    <property type="protein sequence ID" value="VDR30101.1"/>
    <property type="molecule type" value="Genomic_DNA"/>
</dbReference>
<reference evidence="1 2" key="1">
    <citation type="submission" date="2018-12" db="EMBL/GenBank/DDBJ databases">
        <authorList>
            <consortium name="Pathogen Informatics"/>
        </authorList>
    </citation>
    <scope>NUCLEOTIDE SEQUENCE [LARGE SCALE GENOMIC DNA]</scope>
    <source>
        <strain evidence="1 2">NCTC13098</strain>
    </source>
</reference>
<dbReference type="KEGG" id="rtg:NCTC13098_06534"/>
<protein>
    <submittedName>
        <fullName evidence="1">Uncharacterized protein</fullName>
    </submittedName>
</protein>
<sequence length="75" mass="7728">MRDLSLKELTSAFGAGIDKDAAVADGSAVGGIHGVFLCPISLGHTLKLIQRNVSSTVRNSDCILQNGIKEEGSGS</sequence>
<name>A0A3P8KRN9_RAOTE</name>
<accession>A0A3P8KRN9</accession>
<evidence type="ECO:0000313" key="2">
    <source>
        <dbReference type="Proteomes" id="UP000274346"/>
    </source>
</evidence>
<dbReference type="Proteomes" id="UP000274346">
    <property type="component" value="Chromosome"/>
</dbReference>
<evidence type="ECO:0000313" key="1">
    <source>
        <dbReference type="EMBL" id="VDR30101.1"/>
    </source>
</evidence>
<dbReference type="AlphaFoldDB" id="A0A3P8KRN9"/>
<proteinExistence type="predicted"/>
<gene>
    <name evidence="1" type="ORF">NCTC13098_06534</name>
</gene>